<dbReference type="AlphaFoldDB" id="A0A935PYM5"/>
<dbReference type="NCBIfam" id="TIGR01573">
    <property type="entry name" value="cas2"/>
    <property type="match status" value="1"/>
</dbReference>
<dbReference type="GO" id="GO:0051607">
    <property type="term" value="P:defense response to virus"/>
    <property type="evidence" value="ECO:0007669"/>
    <property type="project" value="UniProtKB-UniRule"/>
</dbReference>
<accession>A0A935PYM5</accession>
<evidence type="ECO:0000256" key="5">
    <source>
        <dbReference type="ARBA" id="ARBA00022759"/>
    </source>
</evidence>
<dbReference type="EMBL" id="JADJMH010000013">
    <property type="protein sequence ID" value="MBK7675749.1"/>
    <property type="molecule type" value="Genomic_DNA"/>
</dbReference>
<organism evidence="10 11">
    <name type="scientific">Candidatus Accumulibacter proximus</name>
    <dbReference type="NCBI Taxonomy" id="2954385"/>
    <lineage>
        <taxon>Bacteria</taxon>
        <taxon>Pseudomonadati</taxon>
        <taxon>Pseudomonadota</taxon>
        <taxon>Betaproteobacteria</taxon>
        <taxon>Candidatus Accumulibacter</taxon>
    </lineage>
</organism>
<evidence type="ECO:0000256" key="9">
    <source>
        <dbReference type="HAMAP-Rule" id="MF_01471"/>
    </source>
</evidence>
<dbReference type="Proteomes" id="UP000697998">
    <property type="component" value="Unassembled WGS sequence"/>
</dbReference>
<name>A0A935PYM5_9PROT</name>
<comment type="similarity">
    <text evidence="2 9">Belongs to the CRISPR-associated endoribonuclease Cas2 protein family.</text>
</comment>
<comment type="subunit">
    <text evidence="9">Homodimer, forms a heterotetramer with a Cas1 homodimer.</text>
</comment>
<dbReference type="PANTHER" id="PTHR34405">
    <property type="entry name" value="CRISPR-ASSOCIATED ENDORIBONUCLEASE CAS2"/>
    <property type="match status" value="1"/>
</dbReference>
<dbReference type="Gene3D" id="3.30.70.240">
    <property type="match status" value="1"/>
</dbReference>
<evidence type="ECO:0000256" key="6">
    <source>
        <dbReference type="ARBA" id="ARBA00022801"/>
    </source>
</evidence>
<keyword evidence="8 9" id="KW-0051">Antiviral defense</keyword>
<gene>
    <name evidence="9 10" type="primary">cas2</name>
    <name evidence="10" type="ORF">IPJ27_13865</name>
</gene>
<dbReference type="GO" id="GO:0046872">
    <property type="term" value="F:metal ion binding"/>
    <property type="evidence" value="ECO:0007669"/>
    <property type="project" value="UniProtKB-UniRule"/>
</dbReference>
<keyword evidence="5 9" id="KW-0255">Endonuclease</keyword>
<reference evidence="10 11" key="1">
    <citation type="submission" date="2020-10" db="EMBL/GenBank/DDBJ databases">
        <title>Connecting structure to function with the recovery of over 1000 high-quality activated sludge metagenome-assembled genomes encoding full-length rRNA genes using long-read sequencing.</title>
        <authorList>
            <person name="Singleton C.M."/>
            <person name="Petriglieri F."/>
            <person name="Kristensen J.M."/>
            <person name="Kirkegaard R.H."/>
            <person name="Michaelsen T.Y."/>
            <person name="Andersen M.H."/>
            <person name="Karst S.M."/>
            <person name="Dueholm M.S."/>
            <person name="Nielsen P.H."/>
            <person name="Albertsen M."/>
        </authorList>
    </citation>
    <scope>NUCLEOTIDE SEQUENCE [LARGE SCALE GENOMIC DNA]</scope>
    <source>
        <strain evidence="10">EsbW_18-Q3-R4-48_BATAC.285</strain>
    </source>
</reference>
<comment type="caution">
    <text evidence="10">The sequence shown here is derived from an EMBL/GenBank/DDBJ whole genome shotgun (WGS) entry which is preliminary data.</text>
</comment>
<feature type="binding site" evidence="9">
    <location>
        <position position="9"/>
    </location>
    <ligand>
        <name>Mg(2+)</name>
        <dbReference type="ChEBI" id="CHEBI:18420"/>
        <note>catalytic</note>
    </ligand>
</feature>
<comment type="function">
    <text evidence="9">CRISPR (clustered regularly interspaced short palindromic repeat), is an adaptive immune system that provides protection against mobile genetic elements (viruses, transposable elements and conjugative plasmids). CRISPR clusters contain sequences complementary to antecedent mobile elements and target invading nucleic acids. CRISPR clusters are transcribed and processed into CRISPR RNA (crRNA). Functions as a ssRNA-specific endoribonuclease. Involved in the integration of spacer DNA into the CRISPR cassette.</text>
</comment>
<keyword evidence="4 9" id="KW-0479">Metal-binding</keyword>
<proteinExistence type="inferred from homology"/>
<dbReference type="InterPro" id="IPR021127">
    <property type="entry name" value="CRISPR_associated_Cas2"/>
</dbReference>
<dbReference type="CDD" id="cd09725">
    <property type="entry name" value="Cas2_I_II_III"/>
    <property type="match status" value="1"/>
</dbReference>
<protein>
    <recommendedName>
        <fullName evidence="9">CRISPR-associated endoribonuclease Cas2</fullName>
        <ecNumber evidence="9">3.1.-.-</ecNumber>
    </recommendedName>
</protein>
<dbReference type="GO" id="GO:0043571">
    <property type="term" value="P:maintenance of CRISPR repeat elements"/>
    <property type="evidence" value="ECO:0007669"/>
    <property type="project" value="UniProtKB-UniRule"/>
</dbReference>
<comment type="cofactor">
    <cofactor evidence="1 9">
        <name>Mg(2+)</name>
        <dbReference type="ChEBI" id="CHEBI:18420"/>
    </cofactor>
</comment>
<dbReference type="EC" id="3.1.-.-" evidence="9"/>
<evidence type="ECO:0000313" key="11">
    <source>
        <dbReference type="Proteomes" id="UP000697998"/>
    </source>
</evidence>
<sequence>MRLWVIAYDIADDRRRRRLAGVLGRCGARVQESVFEAWLNGAELRALLTEVAAVIEPSADAVRAYPLALRHPSRRETLGDQPGAARPVGYWIA</sequence>
<keyword evidence="6 9" id="KW-0378">Hydrolase</keyword>
<evidence type="ECO:0000256" key="8">
    <source>
        <dbReference type="ARBA" id="ARBA00023118"/>
    </source>
</evidence>
<evidence type="ECO:0000256" key="2">
    <source>
        <dbReference type="ARBA" id="ARBA00009959"/>
    </source>
</evidence>
<dbReference type="GO" id="GO:0016787">
    <property type="term" value="F:hydrolase activity"/>
    <property type="evidence" value="ECO:0007669"/>
    <property type="project" value="UniProtKB-KW"/>
</dbReference>
<evidence type="ECO:0000256" key="7">
    <source>
        <dbReference type="ARBA" id="ARBA00022842"/>
    </source>
</evidence>
<dbReference type="InterPro" id="IPR019199">
    <property type="entry name" value="Virulence_VapD/CRISPR_Cas2"/>
</dbReference>
<evidence type="ECO:0000313" key="10">
    <source>
        <dbReference type="EMBL" id="MBK7675749.1"/>
    </source>
</evidence>
<evidence type="ECO:0000256" key="3">
    <source>
        <dbReference type="ARBA" id="ARBA00022722"/>
    </source>
</evidence>
<evidence type="ECO:0000256" key="4">
    <source>
        <dbReference type="ARBA" id="ARBA00022723"/>
    </source>
</evidence>
<evidence type="ECO:0000256" key="1">
    <source>
        <dbReference type="ARBA" id="ARBA00001946"/>
    </source>
</evidence>
<keyword evidence="3 9" id="KW-0540">Nuclease</keyword>
<dbReference type="PANTHER" id="PTHR34405:SF3">
    <property type="entry name" value="CRISPR-ASSOCIATED ENDORIBONUCLEASE CAS2 3"/>
    <property type="match status" value="1"/>
</dbReference>
<keyword evidence="7 9" id="KW-0460">Magnesium</keyword>
<dbReference type="SUPFAM" id="SSF143430">
    <property type="entry name" value="TTP0101/SSO1404-like"/>
    <property type="match status" value="1"/>
</dbReference>
<dbReference type="Pfam" id="PF09827">
    <property type="entry name" value="CRISPR_Cas2"/>
    <property type="match status" value="1"/>
</dbReference>
<dbReference type="GO" id="GO:0004521">
    <property type="term" value="F:RNA endonuclease activity"/>
    <property type="evidence" value="ECO:0007669"/>
    <property type="project" value="InterPro"/>
</dbReference>
<dbReference type="HAMAP" id="MF_01471">
    <property type="entry name" value="Cas2"/>
    <property type="match status" value="1"/>
</dbReference>